<accession>A0A183B8W4</accession>
<keyword evidence="2" id="KW-1185">Reference proteome</keyword>
<reference evidence="1 2" key="2">
    <citation type="submission" date="2018-11" db="EMBL/GenBank/DDBJ databases">
        <authorList>
            <consortium name="Pathogen Informatics"/>
        </authorList>
    </citation>
    <scope>NUCLEOTIDE SEQUENCE [LARGE SCALE GENOMIC DNA]</scope>
    <source>
        <strain evidence="1 2">Egypt</strain>
    </source>
</reference>
<evidence type="ECO:0000313" key="2">
    <source>
        <dbReference type="Proteomes" id="UP000272942"/>
    </source>
</evidence>
<gene>
    <name evidence="1" type="ORF">ECPE_LOCUS15648</name>
</gene>
<dbReference type="AlphaFoldDB" id="A0A183B8W4"/>
<evidence type="ECO:0000313" key="3">
    <source>
        <dbReference type="WBParaSite" id="ECPE_0001568901-mRNA-1"/>
    </source>
</evidence>
<evidence type="ECO:0000313" key="1">
    <source>
        <dbReference type="EMBL" id="VDP92920.1"/>
    </source>
</evidence>
<reference evidence="3" key="1">
    <citation type="submission" date="2016-06" db="UniProtKB">
        <authorList>
            <consortium name="WormBaseParasite"/>
        </authorList>
    </citation>
    <scope>IDENTIFICATION</scope>
</reference>
<name>A0A183B8W4_9TREM</name>
<dbReference type="Proteomes" id="UP000272942">
    <property type="component" value="Unassembled WGS sequence"/>
</dbReference>
<protein>
    <submittedName>
        <fullName evidence="3">DBD_Tnp_Mut domain-containing protein</fullName>
    </submittedName>
</protein>
<dbReference type="EMBL" id="UZAN01061303">
    <property type="protein sequence ID" value="VDP92920.1"/>
    <property type="molecule type" value="Genomic_DNA"/>
</dbReference>
<organism evidence="3">
    <name type="scientific">Echinostoma caproni</name>
    <dbReference type="NCBI Taxonomy" id="27848"/>
    <lineage>
        <taxon>Eukaryota</taxon>
        <taxon>Metazoa</taxon>
        <taxon>Spiralia</taxon>
        <taxon>Lophotrochozoa</taxon>
        <taxon>Platyhelminthes</taxon>
        <taxon>Trematoda</taxon>
        <taxon>Digenea</taxon>
        <taxon>Plagiorchiida</taxon>
        <taxon>Echinostomata</taxon>
        <taxon>Echinostomatoidea</taxon>
        <taxon>Echinostomatidae</taxon>
        <taxon>Echinostoma</taxon>
    </lineage>
</organism>
<proteinExistence type="predicted"/>
<dbReference type="WBParaSite" id="ECPE_0001568901-mRNA-1">
    <property type="protein sequence ID" value="ECPE_0001568901-mRNA-1"/>
    <property type="gene ID" value="ECPE_0001568901"/>
</dbReference>
<sequence>MIVFKRASEKALRVQLSCRLQYEVRLAEKARTCPKVFYSYVHSKAAAKEADATGTHSTTNSVKSAVLREFFERVHRADYGREPENVDSTLTGEMSHLP</sequence>